<comment type="subcellular location">
    <subcellularLocation>
        <location evidence="8">Cell inner membrane</location>
        <topology evidence="8">Single-pass type II membrane protein</topology>
    </subcellularLocation>
    <subcellularLocation>
        <location evidence="1">Cell membrane</location>
        <topology evidence="1">Single-pass type II membrane protein</topology>
    </subcellularLocation>
    <text evidence="8">Localizes to the division septum where it forms a ring structure.</text>
</comment>
<dbReference type="GO" id="GO:0043093">
    <property type="term" value="P:FtsZ-dependent cytokinesis"/>
    <property type="evidence" value="ECO:0007669"/>
    <property type="project" value="UniProtKB-UniRule"/>
</dbReference>
<organism evidence="10 11">
    <name type="scientific">Tahibacter aquaticus</name>
    <dbReference type="NCBI Taxonomy" id="520092"/>
    <lineage>
        <taxon>Bacteria</taxon>
        <taxon>Pseudomonadati</taxon>
        <taxon>Pseudomonadota</taxon>
        <taxon>Gammaproteobacteria</taxon>
        <taxon>Lysobacterales</taxon>
        <taxon>Rhodanobacteraceae</taxon>
        <taxon>Tahibacter</taxon>
    </lineage>
</organism>
<keyword evidence="7 8" id="KW-0131">Cell cycle</keyword>
<dbReference type="PANTHER" id="PTHR37479:SF1">
    <property type="entry name" value="CELL DIVISION PROTEIN FTSL"/>
    <property type="match status" value="1"/>
</dbReference>
<dbReference type="OrthoDB" id="5298556at2"/>
<dbReference type="InterPro" id="IPR011922">
    <property type="entry name" value="Cell_div_FtsL"/>
</dbReference>
<keyword evidence="2 8" id="KW-1003">Cell membrane</keyword>
<sequence length="90" mass="10379">MKRFGFVLFALLLLADIASAIGVVYQRHEGRVLFVELTRLNKERDEMNFEYGRLQLEQSTWAEPNRIEQVARGQLGMDSADPADIVVIRR</sequence>
<keyword evidence="4 8" id="KW-0812">Transmembrane</keyword>
<dbReference type="AlphaFoldDB" id="A0A4R6ZA84"/>
<dbReference type="GO" id="GO:0005886">
    <property type="term" value="C:plasma membrane"/>
    <property type="evidence" value="ECO:0007669"/>
    <property type="project" value="UniProtKB-SubCell"/>
</dbReference>
<dbReference type="HAMAP" id="MF_00910">
    <property type="entry name" value="FtsL"/>
    <property type="match status" value="1"/>
</dbReference>
<dbReference type="RefSeq" id="WP_133816842.1">
    <property type="nucleotide sequence ID" value="NZ_SNZH01000001.1"/>
</dbReference>
<dbReference type="Pfam" id="PF04999">
    <property type="entry name" value="FtsL"/>
    <property type="match status" value="1"/>
</dbReference>
<evidence type="ECO:0000256" key="2">
    <source>
        <dbReference type="ARBA" id="ARBA00022475"/>
    </source>
</evidence>
<reference evidence="10 11" key="1">
    <citation type="submission" date="2019-03" db="EMBL/GenBank/DDBJ databases">
        <title>Genomic Encyclopedia of Type Strains, Phase IV (KMG-IV): sequencing the most valuable type-strain genomes for metagenomic binning, comparative biology and taxonomic classification.</title>
        <authorList>
            <person name="Goeker M."/>
        </authorList>
    </citation>
    <scope>NUCLEOTIDE SEQUENCE [LARGE SCALE GENOMIC DNA]</scope>
    <source>
        <strain evidence="10 11">DSM 21667</strain>
    </source>
</reference>
<evidence type="ECO:0000313" key="11">
    <source>
        <dbReference type="Proteomes" id="UP000295293"/>
    </source>
</evidence>
<evidence type="ECO:0000256" key="1">
    <source>
        <dbReference type="ARBA" id="ARBA00004401"/>
    </source>
</evidence>
<comment type="caution">
    <text evidence="10">The sequence shown here is derived from an EMBL/GenBank/DDBJ whole genome shotgun (WGS) entry which is preliminary data.</text>
</comment>
<dbReference type="GO" id="GO:0032153">
    <property type="term" value="C:cell division site"/>
    <property type="evidence" value="ECO:0007669"/>
    <property type="project" value="UniProtKB-UniRule"/>
</dbReference>
<evidence type="ECO:0000256" key="7">
    <source>
        <dbReference type="ARBA" id="ARBA00023306"/>
    </source>
</evidence>
<evidence type="ECO:0000256" key="8">
    <source>
        <dbReference type="HAMAP-Rule" id="MF_00910"/>
    </source>
</evidence>
<dbReference type="Proteomes" id="UP000295293">
    <property type="component" value="Unassembled WGS sequence"/>
</dbReference>
<keyword evidence="8" id="KW-0997">Cell inner membrane</keyword>
<dbReference type="EMBL" id="SNZH01000001">
    <property type="protein sequence ID" value="TDR48732.1"/>
    <property type="molecule type" value="Genomic_DNA"/>
</dbReference>
<keyword evidence="5 8" id="KW-1133">Transmembrane helix</keyword>
<comment type="similarity">
    <text evidence="8">Belongs to the FtsL family.</text>
</comment>
<evidence type="ECO:0000256" key="6">
    <source>
        <dbReference type="ARBA" id="ARBA00023136"/>
    </source>
</evidence>
<dbReference type="PANTHER" id="PTHR37479">
    <property type="entry name" value="CELL DIVISION PROTEIN FTSL"/>
    <property type="match status" value="1"/>
</dbReference>
<protein>
    <recommendedName>
        <fullName evidence="8 9">Cell division protein FtsL</fullName>
    </recommendedName>
</protein>
<evidence type="ECO:0000256" key="9">
    <source>
        <dbReference type="NCBIfam" id="TIGR02209"/>
    </source>
</evidence>
<comment type="subunit">
    <text evidence="8">Part of a complex composed of FtsB, FtsL and FtsQ.</text>
</comment>
<keyword evidence="6 8" id="KW-0472">Membrane</keyword>
<accession>A0A4R6ZA84</accession>
<gene>
    <name evidence="8" type="primary">ftsL</name>
    <name evidence="10" type="ORF">DFR29_101355</name>
</gene>
<keyword evidence="11" id="KW-1185">Reference proteome</keyword>
<proteinExistence type="inferred from homology"/>
<keyword evidence="3 8" id="KW-0132">Cell division</keyword>
<evidence type="ECO:0000256" key="4">
    <source>
        <dbReference type="ARBA" id="ARBA00022692"/>
    </source>
</evidence>
<dbReference type="NCBIfam" id="TIGR02209">
    <property type="entry name" value="ftsL_broad"/>
    <property type="match status" value="1"/>
</dbReference>
<comment type="function">
    <text evidence="8">Essential cell division protein. May link together the upstream cell division proteins, which are predominantly cytoplasmic, with the downstream cell division proteins, which are predominantly periplasmic.</text>
</comment>
<name>A0A4R6ZA84_9GAMM</name>
<evidence type="ECO:0000256" key="3">
    <source>
        <dbReference type="ARBA" id="ARBA00022618"/>
    </source>
</evidence>
<evidence type="ECO:0000313" key="10">
    <source>
        <dbReference type="EMBL" id="TDR48732.1"/>
    </source>
</evidence>
<evidence type="ECO:0000256" key="5">
    <source>
        <dbReference type="ARBA" id="ARBA00022989"/>
    </source>
</evidence>